<dbReference type="Pfam" id="PF04860">
    <property type="entry name" value="Phage_portal"/>
    <property type="match status" value="1"/>
</dbReference>
<dbReference type="AlphaFoldDB" id="A0A0F9B8D4"/>
<gene>
    <name evidence="1" type="ORF">LCGC14_2559380</name>
</gene>
<protein>
    <recommendedName>
        <fullName evidence="2">Phage portal protein</fullName>
    </recommendedName>
</protein>
<comment type="caution">
    <text evidence="1">The sequence shown here is derived from an EMBL/GenBank/DDBJ whole genome shotgun (WGS) entry which is preliminary data.</text>
</comment>
<dbReference type="InterPro" id="IPR006944">
    <property type="entry name" value="Phage/GTA_portal"/>
</dbReference>
<feature type="non-terminal residue" evidence="1">
    <location>
        <position position="257"/>
    </location>
</feature>
<evidence type="ECO:0000313" key="1">
    <source>
        <dbReference type="EMBL" id="KKL10082.1"/>
    </source>
</evidence>
<proteinExistence type="predicted"/>
<accession>A0A0F9B8D4</accession>
<name>A0A0F9B8D4_9ZZZZ</name>
<evidence type="ECO:0008006" key="2">
    <source>
        <dbReference type="Google" id="ProtNLM"/>
    </source>
</evidence>
<dbReference type="EMBL" id="LAZR01042206">
    <property type="protein sequence ID" value="KKL10082.1"/>
    <property type="molecule type" value="Genomic_DNA"/>
</dbReference>
<reference evidence="1" key="1">
    <citation type="journal article" date="2015" name="Nature">
        <title>Complex archaea that bridge the gap between prokaryotes and eukaryotes.</title>
        <authorList>
            <person name="Spang A."/>
            <person name="Saw J.H."/>
            <person name="Jorgensen S.L."/>
            <person name="Zaremba-Niedzwiedzka K."/>
            <person name="Martijn J."/>
            <person name="Lind A.E."/>
            <person name="van Eijk R."/>
            <person name="Schleper C."/>
            <person name="Guy L."/>
            <person name="Ettema T.J."/>
        </authorList>
    </citation>
    <scope>NUCLEOTIDE SEQUENCE</scope>
</reference>
<sequence length="257" mass="29023">MAETDISSAKITDMTNVVTDFSVDAQSTEGPSDDKETTWMNTKFTQYFGYYKTIPELQTAIDTKATWTVGKGFTADPGTVMLLDTIKGWGKDTFNTILENMIRTYHIGGDAYCEIILDDDGILINLKPLDPAVMEHVTDGKGRIIKFIQKSKLAGKQKEITFQPEDIFYLARNRVADEIHGTSVISAIEQIILMRNEAMTDYKQVMHRFVKPRWVIHVDHDDLTKIEEIKKKMDKANELGENIVVPKGTVVPELMAV</sequence>
<organism evidence="1">
    <name type="scientific">marine sediment metagenome</name>
    <dbReference type="NCBI Taxonomy" id="412755"/>
    <lineage>
        <taxon>unclassified sequences</taxon>
        <taxon>metagenomes</taxon>
        <taxon>ecological metagenomes</taxon>
    </lineage>
</organism>